<protein>
    <submittedName>
        <fullName evidence="1">HK97 gp10 family phage protein</fullName>
    </submittedName>
</protein>
<accession>A0A4D8Q2X2</accession>
<sequence length="149" mass="15880">MSFKAAPGSRGGFFEFSRNLRTFADQLDATVDDLTKRLALAIYNGVIGRTPVDTAHARSQWQILVRGDQVAVRPIGDHTAADVAALAGYTVIGHGTILIANGAAYIKRLEYGHSAQAPEGFVRVTMADVQAQLDQIVAQAARENGTGGR</sequence>
<dbReference type="RefSeq" id="WP_137119119.1">
    <property type="nucleotide sequence ID" value="NZ_CP032328.1"/>
</dbReference>
<geneLocation type="plasmid" evidence="1 3">
    <name>p7</name>
</geneLocation>
<dbReference type="Proteomes" id="UP000298595">
    <property type="component" value="Plasmid p7"/>
</dbReference>
<dbReference type="AlphaFoldDB" id="A0A4D8PY88"/>
<evidence type="ECO:0000313" key="3">
    <source>
        <dbReference type="Proteomes" id="UP000298595"/>
    </source>
</evidence>
<accession>A0A4D8PY88</accession>
<gene>
    <name evidence="1" type="ORF">D3093_34805</name>
    <name evidence="2" type="ORF">D3093_35665</name>
</gene>
<keyword evidence="1" id="KW-0614">Plasmid</keyword>
<dbReference type="EMBL" id="CP032328">
    <property type="protein sequence ID" value="QCO00582.1"/>
    <property type="molecule type" value="Genomic_DNA"/>
</dbReference>
<reference evidence="1 3" key="1">
    <citation type="submission" date="2018-09" db="EMBL/GenBank/DDBJ databases">
        <title>Whole genome based analysis of evolution and adaptive divergence in Indian and Brazilian strains of Azospirillum brasilense.</title>
        <authorList>
            <person name="Singh C."/>
            <person name="Tripathi A.K."/>
        </authorList>
    </citation>
    <scope>NUCLEOTIDE SEQUENCE [LARGE SCALE GENOMIC DNA]</scope>
    <source>
        <strain evidence="1 3">MTCC4035</strain>
        <plasmid evidence="1 3">p7</plasmid>
    </source>
</reference>
<proteinExistence type="predicted"/>
<dbReference type="KEGG" id="aare:D3093_35665"/>
<evidence type="ECO:0000313" key="2">
    <source>
        <dbReference type="EMBL" id="QCO00582.1"/>
    </source>
</evidence>
<dbReference type="EMBL" id="CP032328">
    <property type="protein sequence ID" value="QCO00426.1"/>
    <property type="molecule type" value="Genomic_DNA"/>
</dbReference>
<organism evidence="1 3">
    <name type="scientific">Azospirillum argentinense</name>
    <dbReference type="NCBI Taxonomy" id="2970906"/>
    <lineage>
        <taxon>Bacteria</taxon>
        <taxon>Pseudomonadati</taxon>
        <taxon>Pseudomonadota</taxon>
        <taxon>Alphaproteobacteria</taxon>
        <taxon>Rhodospirillales</taxon>
        <taxon>Azospirillaceae</taxon>
        <taxon>Azospirillum</taxon>
    </lineage>
</organism>
<dbReference type="KEGG" id="aare:D3093_34805"/>
<evidence type="ECO:0000313" key="1">
    <source>
        <dbReference type="EMBL" id="QCO00426.1"/>
    </source>
</evidence>
<name>A0A4D8PY88_9PROT</name>